<dbReference type="OrthoDB" id="1264340at2"/>
<evidence type="ECO:0000313" key="2">
    <source>
        <dbReference type="Proteomes" id="UP000186744"/>
    </source>
</evidence>
<dbReference type="RefSeq" id="WP_076554295.1">
    <property type="nucleotide sequence ID" value="NZ_FTOL01000017.1"/>
</dbReference>
<organism evidence="1 2">
    <name type="scientific">Chryseobacterium ureilyticum</name>
    <dbReference type="NCBI Taxonomy" id="373668"/>
    <lineage>
        <taxon>Bacteria</taxon>
        <taxon>Pseudomonadati</taxon>
        <taxon>Bacteroidota</taxon>
        <taxon>Flavobacteriia</taxon>
        <taxon>Flavobacteriales</taxon>
        <taxon>Weeksellaceae</taxon>
        <taxon>Chryseobacterium group</taxon>
        <taxon>Chryseobacterium</taxon>
    </lineage>
</organism>
<dbReference type="AlphaFoldDB" id="A0A1N7QT11"/>
<dbReference type="Proteomes" id="UP000186744">
    <property type="component" value="Unassembled WGS sequence"/>
</dbReference>
<dbReference type="EMBL" id="FTOL01000017">
    <property type="protein sequence ID" value="SIT26013.1"/>
    <property type="molecule type" value="Genomic_DNA"/>
</dbReference>
<dbReference type="STRING" id="373668.SAMN05421786_11712"/>
<gene>
    <name evidence="1" type="ORF">SAMN05421786_11712</name>
</gene>
<evidence type="ECO:0000313" key="1">
    <source>
        <dbReference type="EMBL" id="SIT26013.1"/>
    </source>
</evidence>
<accession>A0A1N7QT11</accession>
<protein>
    <recommendedName>
        <fullName evidence="3">Lipoprotein</fullName>
    </recommendedName>
</protein>
<evidence type="ECO:0008006" key="3">
    <source>
        <dbReference type="Google" id="ProtNLM"/>
    </source>
</evidence>
<keyword evidence="2" id="KW-1185">Reference proteome</keyword>
<name>A0A1N7QT11_9FLAO</name>
<sequence>MKNTIITMEIICFALLIFSCKSKDISIDNSFKQYRVYKIDSLNNFYLIYAKKDKELYKIVSKKVSNNSCNKVLKPGSSYDFIIHSINKNAPVIGGIKIAPINSADINCYQFDKETSICKEAGVNDLYFADNIIGKCLTVTDRIQ</sequence>
<proteinExistence type="predicted"/>
<dbReference type="PROSITE" id="PS51257">
    <property type="entry name" value="PROKAR_LIPOPROTEIN"/>
    <property type="match status" value="1"/>
</dbReference>
<reference evidence="2" key="1">
    <citation type="submission" date="2017-01" db="EMBL/GenBank/DDBJ databases">
        <authorList>
            <person name="Varghese N."/>
            <person name="Submissions S."/>
        </authorList>
    </citation>
    <scope>NUCLEOTIDE SEQUENCE [LARGE SCALE GENOMIC DNA]</scope>
    <source>
        <strain evidence="2">DSM 18017</strain>
    </source>
</reference>